<feature type="domain" description="Polyvalent protein metallopeptidase" evidence="1">
    <location>
        <begin position="1"/>
        <end position="38"/>
    </location>
</feature>
<comment type="caution">
    <text evidence="2">The sequence shown here is derived from an EMBL/GenBank/DDBJ whole genome shotgun (WGS) entry which is preliminary data.</text>
</comment>
<sequence length="73" mass="8451">MPPFETVRDAASYVAVLSHEHIHWTAKADRVSRDLSPYTKYKTRWPDRTADLESWLTVRANYKRAIFQAAADA</sequence>
<evidence type="ECO:0000313" key="2">
    <source>
        <dbReference type="EMBL" id="GHD21655.1"/>
    </source>
</evidence>
<reference evidence="2" key="2">
    <citation type="submission" date="2020-09" db="EMBL/GenBank/DDBJ databases">
        <authorList>
            <person name="Sun Q."/>
            <person name="Kim S."/>
        </authorList>
    </citation>
    <scope>NUCLEOTIDE SEQUENCE</scope>
    <source>
        <strain evidence="2">KCTC 42249</strain>
    </source>
</reference>
<dbReference type="Pfam" id="PF18818">
    <property type="entry name" value="MPTase-PolyVal"/>
    <property type="match status" value="1"/>
</dbReference>
<dbReference type="Proteomes" id="UP000630142">
    <property type="component" value="Unassembled WGS sequence"/>
</dbReference>
<gene>
    <name evidence="2" type="ORF">GCM10016234_35180</name>
</gene>
<accession>A0A8J3GLZ8</accession>
<protein>
    <recommendedName>
        <fullName evidence="1">Polyvalent protein metallopeptidase domain-containing protein</fullName>
    </recommendedName>
</protein>
<keyword evidence="3" id="KW-1185">Reference proteome</keyword>
<proteinExistence type="predicted"/>
<dbReference type="AlphaFoldDB" id="A0A8J3GLZ8"/>
<dbReference type="InterPro" id="IPR041459">
    <property type="entry name" value="MPTase-PolyVal"/>
</dbReference>
<evidence type="ECO:0000313" key="3">
    <source>
        <dbReference type="Proteomes" id="UP000630142"/>
    </source>
</evidence>
<organism evidence="2 3">
    <name type="scientific">Tianweitania populi</name>
    <dbReference type="NCBI Taxonomy" id="1607949"/>
    <lineage>
        <taxon>Bacteria</taxon>
        <taxon>Pseudomonadati</taxon>
        <taxon>Pseudomonadota</taxon>
        <taxon>Alphaproteobacteria</taxon>
        <taxon>Hyphomicrobiales</taxon>
        <taxon>Phyllobacteriaceae</taxon>
        <taxon>Tianweitania</taxon>
    </lineage>
</organism>
<reference evidence="2" key="1">
    <citation type="journal article" date="2014" name="Int. J. Syst. Evol. Microbiol.">
        <title>Complete genome sequence of Corynebacterium casei LMG S-19264T (=DSM 44701T), isolated from a smear-ripened cheese.</title>
        <authorList>
            <consortium name="US DOE Joint Genome Institute (JGI-PGF)"/>
            <person name="Walter F."/>
            <person name="Albersmeier A."/>
            <person name="Kalinowski J."/>
            <person name="Ruckert C."/>
        </authorList>
    </citation>
    <scope>NUCLEOTIDE SEQUENCE</scope>
    <source>
        <strain evidence="2">KCTC 42249</strain>
    </source>
</reference>
<name>A0A8J3GLZ8_9HYPH</name>
<evidence type="ECO:0000259" key="1">
    <source>
        <dbReference type="Pfam" id="PF18818"/>
    </source>
</evidence>
<dbReference type="EMBL" id="BMZQ01000004">
    <property type="protein sequence ID" value="GHD21655.1"/>
    <property type="molecule type" value="Genomic_DNA"/>
</dbReference>
<dbReference type="RefSeq" id="WP_385963962.1">
    <property type="nucleotide sequence ID" value="NZ_BMZQ01000004.1"/>
</dbReference>